<evidence type="ECO:0000313" key="2">
    <source>
        <dbReference type="EnsemblMetazoa" id="GPPI023317-PA"/>
    </source>
</evidence>
<accession>A0A1B0B9T0</accession>
<dbReference type="EnsemblMetazoa" id="GPPI023317-RA">
    <property type="protein sequence ID" value="GPPI023317-PA"/>
    <property type="gene ID" value="GPPI023317"/>
</dbReference>
<dbReference type="SUPFAM" id="SSF54695">
    <property type="entry name" value="POZ domain"/>
    <property type="match status" value="1"/>
</dbReference>
<reference evidence="2" key="2">
    <citation type="submission" date="2020-05" db="UniProtKB">
        <authorList>
            <consortium name="EnsemblMetazoa"/>
        </authorList>
    </citation>
    <scope>IDENTIFICATION</scope>
    <source>
        <strain evidence="2">IAEA</strain>
    </source>
</reference>
<dbReference type="InterPro" id="IPR000210">
    <property type="entry name" value="BTB/POZ_dom"/>
</dbReference>
<name>A0A1B0B9T0_9MUSC</name>
<dbReference type="VEuPathDB" id="VectorBase:GPPI023317"/>
<feature type="domain" description="BTB" evidence="1">
    <location>
        <begin position="69"/>
        <end position="129"/>
    </location>
</feature>
<evidence type="ECO:0000313" key="3">
    <source>
        <dbReference type="Proteomes" id="UP000092460"/>
    </source>
</evidence>
<dbReference type="Pfam" id="PF00651">
    <property type="entry name" value="BTB"/>
    <property type="match status" value="1"/>
</dbReference>
<protein>
    <recommendedName>
        <fullName evidence="1">BTB domain-containing protein</fullName>
    </recommendedName>
</protein>
<sequence length="132" mass="15150">MQRFKCFESQSFIFLIPIADLSNRTAANYINDGESFAEKKYENHYYCNSFVDSLKKMTANQKTVCDRNSSDYFAVTFGTDMKEKQERVFKLQNMDVIAVKALVNYVYSGVNALTEDNVEKVMSLTNILRSCG</sequence>
<organism evidence="2 3">
    <name type="scientific">Glossina palpalis gambiensis</name>
    <dbReference type="NCBI Taxonomy" id="67801"/>
    <lineage>
        <taxon>Eukaryota</taxon>
        <taxon>Metazoa</taxon>
        <taxon>Ecdysozoa</taxon>
        <taxon>Arthropoda</taxon>
        <taxon>Hexapoda</taxon>
        <taxon>Insecta</taxon>
        <taxon>Pterygota</taxon>
        <taxon>Neoptera</taxon>
        <taxon>Endopterygota</taxon>
        <taxon>Diptera</taxon>
        <taxon>Brachycera</taxon>
        <taxon>Muscomorpha</taxon>
        <taxon>Hippoboscoidea</taxon>
        <taxon>Glossinidae</taxon>
        <taxon>Glossina</taxon>
    </lineage>
</organism>
<dbReference type="Proteomes" id="UP000092460">
    <property type="component" value="Unassembled WGS sequence"/>
</dbReference>
<dbReference type="AlphaFoldDB" id="A0A1B0B9T0"/>
<dbReference type="InterPro" id="IPR011333">
    <property type="entry name" value="SKP1/BTB/POZ_sf"/>
</dbReference>
<dbReference type="Gene3D" id="3.30.710.10">
    <property type="entry name" value="Potassium Channel Kv1.1, Chain A"/>
    <property type="match status" value="1"/>
</dbReference>
<dbReference type="EMBL" id="JXJN01010558">
    <property type="status" value="NOT_ANNOTATED_CDS"/>
    <property type="molecule type" value="Genomic_DNA"/>
</dbReference>
<keyword evidence="3" id="KW-1185">Reference proteome</keyword>
<reference evidence="3" key="1">
    <citation type="submission" date="2015-01" db="EMBL/GenBank/DDBJ databases">
        <authorList>
            <person name="Aksoy S."/>
            <person name="Warren W."/>
            <person name="Wilson R.K."/>
        </authorList>
    </citation>
    <scope>NUCLEOTIDE SEQUENCE [LARGE SCALE GENOMIC DNA]</scope>
    <source>
        <strain evidence="3">IAEA</strain>
    </source>
</reference>
<proteinExistence type="predicted"/>
<evidence type="ECO:0000259" key="1">
    <source>
        <dbReference type="Pfam" id="PF00651"/>
    </source>
</evidence>